<organism evidence="3 4">
    <name type="scientific">Friedmanniella luteola</name>
    <dbReference type="NCBI Taxonomy" id="546871"/>
    <lineage>
        <taxon>Bacteria</taxon>
        <taxon>Bacillati</taxon>
        <taxon>Actinomycetota</taxon>
        <taxon>Actinomycetes</taxon>
        <taxon>Propionibacteriales</taxon>
        <taxon>Nocardioidaceae</taxon>
        <taxon>Friedmanniella</taxon>
    </lineage>
</organism>
<dbReference type="InterPro" id="IPR036691">
    <property type="entry name" value="Endo/exonu/phosph_ase_sf"/>
</dbReference>
<gene>
    <name evidence="3" type="ORF">SAMN04488543_2146</name>
</gene>
<feature type="domain" description="Endonuclease/exonuclease/phosphatase" evidence="2">
    <location>
        <begin position="155"/>
        <end position="445"/>
    </location>
</feature>
<dbReference type="Proteomes" id="UP000199092">
    <property type="component" value="Chromosome I"/>
</dbReference>
<dbReference type="RefSeq" id="WP_091412785.1">
    <property type="nucleotide sequence ID" value="NZ_LT629749.1"/>
</dbReference>
<dbReference type="Gene3D" id="3.60.10.10">
    <property type="entry name" value="Endonuclease/exonuclease/phosphatase"/>
    <property type="match status" value="1"/>
</dbReference>
<name>A0A1H1U3R8_9ACTN</name>
<dbReference type="STRING" id="546871.SAMN04488543_2146"/>
<protein>
    <submittedName>
        <fullName evidence="3">Endonuclease/Exonuclease/phosphatase family protein</fullName>
    </submittedName>
</protein>
<evidence type="ECO:0000259" key="2">
    <source>
        <dbReference type="Pfam" id="PF03372"/>
    </source>
</evidence>
<evidence type="ECO:0000313" key="3">
    <source>
        <dbReference type="EMBL" id="SDS66539.1"/>
    </source>
</evidence>
<keyword evidence="4" id="KW-1185">Reference proteome</keyword>
<reference evidence="3 4" key="1">
    <citation type="submission" date="2016-10" db="EMBL/GenBank/DDBJ databases">
        <authorList>
            <person name="de Groot N.N."/>
        </authorList>
    </citation>
    <scope>NUCLEOTIDE SEQUENCE [LARGE SCALE GENOMIC DNA]</scope>
    <source>
        <strain evidence="3 4">DSM 21741</strain>
    </source>
</reference>
<dbReference type="GO" id="GO:0004527">
    <property type="term" value="F:exonuclease activity"/>
    <property type="evidence" value="ECO:0007669"/>
    <property type="project" value="UniProtKB-KW"/>
</dbReference>
<accession>A0A1H1U3R8</accession>
<dbReference type="EMBL" id="LT629749">
    <property type="protein sequence ID" value="SDS66539.1"/>
    <property type="molecule type" value="Genomic_DNA"/>
</dbReference>
<dbReference type="Pfam" id="PF03372">
    <property type="entry name" value="Exo_endo_phos"/>
    <property type="match status" value="1"/>
</dbReference>
<dbReference type="InterPro" id="IPR005135">
    <property type="entry name" value="Endo/exonuclease/phosphatase"/>
</dbReference>
<proteinExistence type="predicted"/>
<keyword evidence="3" id="KW-0255">Endonuclease</keyword>
<evidence type="ECO:0000313" key="4">
    <source>
        <dbReference type="Proteomes" id="UP000199092"/>
    </source>
</evidence>
<feature type="chain" id="PRO_5009261784" evidence="1">
    <location>
        <begin position="27"/>
        <end position="454"/>
    </location>
</feature>
<dbReference type="SUPFAM" id="SSF56219">
    <property type="entry name" value="DNase I-like"/>
    <property type="match status" value="1"/>
</dbReference>
<dbReference type="GO" id="GO:0004519">
    <property type="term" value="F:endonuclease activity"/>
    <property type="evidence" value="ECO:0007669"/>
    <property type="project" value="UniProtKB-KW"/>
</dbReference>
<keyword evidence="3" id="KW-0540">Nuclease</keyword>
<sequence length="454" mass="48505">MLSKLSAAAAALALVGGLLATAPAEAAATPSKITSVKATPGPGAGQVTFRWATAGKNTKAFKIETGLTSFSKARSSSLPSSGRHAKVFTISGSRRSWTMSAAQAASAGAPIGSANHLYFRLWAVNGSATRAYPYLQAVLPRPAAPKASGSALRMASFNVRSAKLGGSRQWLRRATAVAREIRGQNPGIVAVQELSPGRADGKNKSTTGSVRQTTSLVNAMRSVGAPKYRLVRQNPYIKPGVKHGSQGTRILYDTSRYTLISRCAEKTGKRNYSSSCSVDLPKLSSDSRSAIRSAAYARFQDRRTGARFWVASVHLDHRHSSNLAKEHVYEGLRSRQIKTVTARLARVNTTHDKVVLAGDINSWQNNKGGYAAHDHLVSSGFFDTAGAQTRVNFQYSTVNHFDAHLSPGATGFGSRIDVIMVKGSKGAKRFANVMRPTNAARPSDHNLIVSDLVL</sequence>
<keyword evidence="3" id="KW-0378">Hydrolase</keyword>
<feature type="signal peptide" evidence="1">
    <location>
        <begin position="1"/>
        <end position="26"/>
    </location>
</feature>
<keyword evidence="3" id="KW-0269">Exonuclease</keyword>
<dbReference type="AlphaFoldDB" id="A0A1H1U3R8"/>
<keyword evidence="1" id="KW-0732">Signal</keyword>
<evidence type="ECO:0000256" key="1">
    <source>
        <dbReference type="SAM" id="SignalP"/>
    </source>
</evidence>
<dbReference type="OrthoDB" id="3767669at2"/>